<reference evidence="2" key="1">
    <citation type="submission" date="2015-08" db="EMBL/GenBank/DDBJ databases">
        <title>Comparative genomics of the Campylobacter concisus group.</title>
        <authorList>
            <person name="Miller W.G."/>
            <person name="Yee E."/>
            <person name="Chapman M.H."/>
            <person name="Huynh S."/>
            <person name="Bono J.L."/>
            <person name="On S.L.W."/>
            <person name="St Leger J."/>
            <person name="Foster G."/>
            <person name="Parker C.T."/>
        </authorList>
    </citation>
    <scope>NUCLEOTIDE SEQUENCE [LARGE SCALE GENOMIC DNA]</scope>
    <source>
        <strain evidence="2">ATCC 33237</strain>
    </source>
</reference>
<accession>A0A0M4SU16</accession>
<dbReference type="InterPro" id="IPR035393">
    <property type="entry name" value="DUF5416"/>
</dbReference>
<evidence type="ECO:0000313" key="2">
    <source>
        <dbReference type="Proteomes" id="UP000066049"/>
    </source>
</evidence>
<dbReference type="AlphaFoldDB" id="A0A0M4SU16"/>
<dbReference type="Proteomes" id="UP000066049">
    <property type="component" value="Chromosome"/>
</dbReference>
<name>A0A0M4SU16_9BACT</name>
<dbReference type="Pfam" id="PF17437">
    <property type="entry name" value="DUF5416"/>
    <property type="match status" value="1"/>
</dbReference>
<dbReference type="GeneID" id="28662345"/>
<sequence>MGKIAFYDKKFDEYDIEKFQNLQNFYLIKDNHCCDIVNDEIERFKFSDCEIEFLQLVDVASRHEKLFKNLKIYDDIVRSIKILIKGYDQSLDKFDFDPGILNLNTPYKYAISQDFFEMTIFLEEKPSMVTKFLSSIDYKIHKNGESRHVEFFINNKKIYERII</sequence>
<proteinExistence type="predicted"/>
<dbReference type="RefSeq" id="WP_054196400.1">
    <property type="nucleotide sequence ID" value="NZ_CABMKQ010000066.1"/>
</dbReference>
<protein>
    <submittedName>
        <fullName evidence="1">Uncharacterized protein</fullName>
    </submittedName>
</protein>
<gene>
    <name evidence="1" type="ORF">CCON33237_0671</name>
</gene>
<evidence type="ECO:0000313" key="1">
    <source>
        <dbReference type="EMBL" id="ALF47366.1"/>
    </source>
</evidence>
<dbReference type="KEGG" id="ccoc:CCON33237_0671"/>
<dbReference type="EMBL" id="CP012541">
    <property type="protein sequence ID" value="ALF47366.1"/>
    <property type="molecule type" value="Genomic_DNA"/>
</dbReference>
<dbReference type="PATRIC" id="fig|199.248.peg.702"/>
<organism evidence="1 2">
    <name type="scientific">Campylobacter concisus</name>
    <dbReference type="NCBI Taxonomy" id="199"/>
    <lineage>
        <taxon>Bacteria</taxon>
        <taxon>Pseudomonadati</taxon>
        <taxon>Campylobacterota</taxon>
        <taxon>Epsilonproteobacteria</taxon>
        <taxon>Campylobacterales</taxon>
        <taxon>Campylobacteraceae</taxon>
        <taxon>Campylobacter</taxon>
    </lineage>
</organism>